<feature type="repeat" description="ANK" evidence="2">
    <location>
        <begin position="754"/>
        <end position="786"/>
    </location>
</feature>
<evidence type="ECO:0000259" key="4">
    <source>
        <dbReference type="Pfam" id="PF24883"/>
    </source>
</evidence>
<feature type="repeat" description="ANK" evidence="2">
    <location>
        <begin position="721"/>
        <end position="753"/>
    </location>
</feature>
<accession>A0AAW0R428</accession>
<dbReference type="PROSITE" id="PS50297">
    <property type="entry name" value="ANK_REP_REGION"/>
    <property type="match status" value="5"/>
</dbReference>
<evidence type="ECO:0000313" key="5">
    <source>
        <dbReference type="EMBL" id="KAK8123662.1"/>
    </source>
</evidence>
<dbReference type="Pfam" id="PF00023">
    <property type="entry name" value="Ank"/>
    <property type="match status" value="1"/>
</dbReference>
<feature type="repeat" description="ANK" evidence="2">
    <location>
        <begin position="819"/>
        <end position="847"/>
    </location>
</feature>
<evidence type="ECO:0000256" key="3">
    <source>
        <dbReference type="SAM" id="MobiDB-lite"/>
    </source>
</evidence>
<dbReference type="InterPro" id="IPR036770">
    <property type="entry name" value="Ankyrin_rpt-contain_sf"/>
</dbReference>
<feature type="compositionally biased region" description="Basic residues" evidence="3">
    <location>
        <begin position="51"/>
        <end position="60"/>
    </location>
</feature>
<keyword evidence="6" id="KW-1185">Reference proteome</keyword>
<comment type="caution">
    <text evidence="5">The sequence shown here is derived from an EMBL/GenBank/DDBJ whole genome shotgun (WGS) entry which is preliminary data.</text>
</comment>
<dbReference type="Proteomes" id="UP001392437">
    <property type="component" value="Unassembled WGS sequence"/>
</dbReference>
<evidence type="ECO:0000313" key="6">
    <source>
        <dbReference type="Proteomes" id="UP001392437"/>
    </source>
</evidence>
<keyword evidence="1" id="KW-0677">Repeat</keyword>
<feature type="repeat" description="ANK" evidence="2">
    <location>
        <begin position="851"/>
        <end position="883"/>
    </location>
</feature>
<dbReference type="SMART" id="SM00248">
    <property type="entry name" value="ANK"/>
    <property type="match status" value="7"/>
</dbReference>
<organism evidence="5 6">
    <name type="scientific">Apiospora kogelbergensis</name>
    <dbReference type="NCBI Taxonomy" id="1337665"/>
    <lineage>
        <taxon>Eukaryota</taxon>
        <taxon>Fungi</taxon>
        <taxon>Dikarya</taxon>
        <taxon>Ascomycota</taxon>
        <taxon>Pezizomycotina</taxon>
        <taxon>Sordariomycetes</taxon>
        <taxon>Xylariomycetidae</taxon>
        <taxon>Amphisphaeriales</taxon>
        <taxon>Apiosporaceae</taxon>
        <taxon>Apiospora</taxon>
    </lineage>
</organism>
<dbReference type="InterPro" id="IPR002110">
    <property type="entry name" value="Ankyrin_rpt"/>
</dbReference>
<dbReference type="Gene3D" id="3.40.50.300">
    <property type="entry name" value="P-loop containing nucleotide triphosphate hydrolases"/>
    <property type="match status" value="1"/>
</dbReference>
<name>A0AAW0R428_9PEZI</name>
<gene>
    <name evidence="5" type="ORF">PG999_003580</name>
</gene>
<reference evidence="5 6" key="1">
    <citation type="submission" date="2023-01" db="EMBL/GenBank/DDBJ databases">
        <title>Analysis of 21 Apiospora genomes using comparative genomics revels a genus with tremendous synthesis potential of carbohydrate active enzymes and secondary metabolites.</title>
        <authorList>
            <person name="Sorensen T."/>
        </authorList>
    </citation>
    <scope>NUCLEOTIDE SEQUENCE [LARGE SCALE GENOMIC DNA]</scope>
    <source>
        <strain evidence="5 6">CBS 117206</strain>
    </source>
</reference>
<keyword evidence="2" id="KW-0040">ANK repeat</keyword>
<dbReference type="Pfam" id="PF24883">
    <property type="entry name" value="NPHP3_N"/>
    <property type="match status" value="1"/>
</dbReference>
<feature type="repeat" description="ANK" evidence="2">
    <location>
        <begin position="787"/>
        <end position="819"/>
    </location>
</feature>
<evidence type="ECO:0000256" key="2">
    <source>
        <dbReference type="PROSITE-ProRule" id="PRU00023"/>
    </source>
</evidence>
<dbReference type="SUPFAM" id="SSF52540">
    <property type="entry name" value="P-loop containing nucleoside triphosphate hydrolases"/>
    <property type="match status" value="1"/>
</dbReference>
<feature type="compositionally biased region" description="Polar residues" evidence="3">
    <location>
        <begin position="9"/>
        <end position="24"/>
    </location>
</feature>
<dbReference type="PRINTS" id="PR01415">
    <property type="entry name" value="ANKYRIN"/>
</dbReference>
<dbReference type="PANTHER" id="PTHR10039">
    <property type="entry name" value="AMELOGENIN"/>
    <property type="match status" value="1"/>
</dbReference>
<feature type="region of interest" description="Disordered" evidence="3">
    <location>
        <begin position="51"/>
        <end position="76"/>
    </location>
</feature>
<feature type="region of interest" description="Disordered" evidence="3">
    <location>
        <begin position="1"/>
        <end position="24"/>
    </location>
</feature>
<dbReference type="PROSITE" id="PS50088">
    <property type="entry name" value="ANK_REPEAT"/>
    <property type="match status" value="6"/>
</dbReference>
<dbReference type="InterPro" id="IPR027417">
    <property type="entry name" value="P-loop_NTPase"/>
</dbReference>
<dbReference type="PANTHER" id="PTHR10039:SF5">
    <property type="entry name" value="NACHT DOMAIN-CONTAINING PROTEIN"/>
    <property type="match status" value="1"/>
</dbReference>
<proteinExistence type="predicted"/>
<feature type="compositionally biased region" description="Basic and acidic residues" evidence="3">
    <location>
        <begin position="61"/>
        <end position="76"/>
    </location>
</feature>
<feature type="repeat" description="ANK" evidence="2">
    <location>
        <begin position="688"/>
        <end position="720"/>
    </location>
</feature>
<sequence length="923" mass="103916">MNPAPIPSTAGTPCSPQPSSGQRSNWFAGRGILNDGQLVVGRDINIVNHGRTHSRVRYKRKDQPKGRESQDRERREVHRQELLESLRFPQMDARHVNVKKAHKQTCRWFLKDPEYLQWLNNNETPNRGGMLWIRGKPGAGKSTLMKFLLGNTQWAQQTSILHFFFNARGNELERTTTGLYRSLLVQLLDEHQNLQSVLDRLPRGLHRWASAKPPVVCFIDALDECHEQEVRDMIAYLSELCDDSNRLQICLASRHYPHITIGKGRSITLENKREHSQDIANYVSNTLRIGTGKMVDEIQSDLQEKASGVFMWVALVVNILNKEWDAGRKHGLRARLHEMPGDLHTLFRDMLTRDTDNTPGLLLCMQWLLFAMRPLSPKQLYFAMISGLEPENLANCHTEEIIDSDIARFVLDVSKGLAEPTNSKHPTIQFIHESVRDFLLKDNGLQSIWPGAESSIEGQSHEVLKQACLAYLTSEPVARLDFPILLPRDYSTDEMNNTRKIQIAVRRRVPFLDYVNEYILLHAEVAQADGYSQSKFLDLFPLAKWAYHHNLLQVTQFDHCTPKVTLRYVLAKSNLSSLMRAQPITRSCLDVENERYGTSLFAALATNSMNAVHALIEGEQLWGKVNPSLGNNLMETFDHRDWRGDFTPKFFYSSYKGVVSYLVQLGGVKLLEVLCTAENFDIRSEDKLAWFPLFYAIKRYDVGVATILIDRGADVNAVGRDGWTALDRALVGGYVDIARLLIERGADVNTRGEFDRASITRASAKGYLDVVRLLVDRGADVNITEKDGSTPLSEASQRGYIDVAQFLVERGADVNAGKGGSRPLFEASWEGHVYVAQLLIERGADVNTGIAGWTPLTWASYNGLLEVVEMLVERGADVNAVNGFNTAPLAYAVAKSHIGVAMLLIKRGAYSGTDVLNMILDSF</sequence>
<dbReference type="EMBL" id="JAQQWP010000003">
    <property type="protein sequence ID" value="KAK8123662.1"/>
    <property type="molecule type" value="Genomic_DNA"/>
</dbReference>
<evidence type="ECO:0000256" key="1">
    <source>
        <dbReference type="ARBA" id="ARBA00022737"/>
    </source>
</evidence>
<feature type="domain" description="Nephrocystin 3-like N-terminal" evidence="4">
    <location>
        <begin position="104"/>
        <end position="254"/>
    </location>
</feature>
<protein>
    <recommendedName>
        <fullName evidence="4">Nephrocystin 3-like N-terminal domain-containing protein</fullName>
    </recommendedName>
</protein>
<dbReference type="SUPFAM" id="SSF48403">
    <property type="entry name" value="Ankyrin repeat"/>
    <property type="match status" value="1"/>
</dbReference>
<dbReference type="InterPro" id="IPR056884">
    <property type="entry name" value="NPHP3-like_N"/>
</dbReference>
<dbReference type="AlphaFoldDB" id="A0AAW0R428"/>
<dbReference type="Pfam" id="PF12796">
    <property type="entry name" value="Ank_2"/>
    <property type="match status" value="2"/>
</dbReference>
<dbReference type="Gene3D" id="1.25.40.20">
    <property type="entry name" value="Ankyrin repeat-containing domain"/>
    <property type="match status" value="1"/>
</dbReference>